<evidence type="ECO:0000313" key="1">
    <source>
        <dbReference type="EMBL" id="MBL6445547.1"/>
    </source>
</evidence>
<dbReference type="RefSeq" id="WP_202855091.1">
    <property type="nucleotide sequence ID" value="NZ_JAEUGD010000016.1"/>
</dbReference>
<gene>
    <name evidence="1" type="ORF">JMN32_04460</name>
</gene>
<keyword evidence="2" id="KW-1185">Reference proteome</keyword>
<dbReference type="EMBL" id="JAEUGD010000016">
    <property type="protein sequence ID" value="MBL6445547.1"/>
    <property type="molecule type" value="Genomic_DNA"/>
</dbReference>
<dbReference type="Proteomes" id="UP000614216">
    <property type="component" value="Unassembled WGS sequence"/>
</dbReference>
<organism evidence="1 2">
    <name type="scientific">Fulvivirga marina</name>
    <dbReference type="NCBI Taxonomy" id="2494733"/>
    <lineage>
        <taxon>Bacteria</taxon>
        <taxon>Pseudomonadati</taxon>
        <taxon>Bacteroidota</taxon>
        <taxon>Cytophagia</taxon>
        <taxon>Cytophagales</taxon>
        <taxon>Fulvivirgaceae</taxon>
        <taxon>Fulvivirga</taxon>
    </lineage>
</organism>
<protein>
    <submittedName>
        <fullName evidence="1">Uncharacterized protein</fullName>
    </submittedName>
</protein>
<proteinExistence type="predicted"/>
<evidence type="ECO:0000313" key="2">
    <source>
        <dbReference type="Proteomes" id="UP000614216"/>
    </source>
</evidence>
<name>A0A937KB38_9BACT</name>
<comment type="caution">
    <text evidence="1">The sequence shown here is derived from an EMBL/GenBank/DDBJ whole genome shotgun (WGS) entry which is preliminary data.</text>
</comment>
<reference evidence="1" key="1">
    <citation type="submission" date="2021-01" db="EMBL/GenBank/DDBJ databases">
        <title>Fulvivirga kasyanovii gen. nov., sp nov., a novel member of the phylum Bacteroidetes isolated from seawater in a mussel farm.</title>
        <authorList>
            <person name="Zhao L.-H."/>
            <person name="Wang Z.-J."/>
        </authorList>
    </citation>
    <scope>NUCLEOTIDE SEQUENCE</scope>
    <source>
        <strain evidence="1">29W222</strain>
    </source>
</reference>
<dbReference type="AlphaFoldDB" id="A0A937KB38"/>
<accession>A0A937KB38</accession>
<sequence>MATAKNNTVWNLESFIDSLVVELDKARETLAVKAINRPLTYTVKDVGLDLQLFPSYNGDQVQFITAQPGQSGASKLSIQLGSITDQQIRQTSKEPITVDTKSIDEIEVDNETKKTLRKMGVTSVNDLEKLEKKNVDLEKVTNKKISYKSLADVLQKSKRSSLPPSVGKVSLSMSGNKPVLLVEGENLHVDNKFEPVAVVNDQLVSVIASDKKQIMIEVQPEIIKGGKNELVMTLDPYAIFKLEINN</sequence>